<evidence type="ECO:0000256" key="1">
    <source>
        <dbReference type="ARBA" id="ARBA00007462"/>
    </source>
</evidence>
<dbReference type="VEuPathDB" id="AmoebaDB:KM1_015750"/>
<feature type="compositionally biased region" description="Basic and acidic residues" evidence="2">
    <location>
        <begin position="153"/>
        <end position="199"/>
    </location>
</feature>
<dbReference type="Pfam" id="PF07890">
    <property type="entry name" value="Rrp15p"/>
    <property type="match status" value="1"/>
</dbReference>
<dbReference type="GO" id="GO:0030687">
    <property type="term" value="C:preribosome, large subunit precursor"/>
    <property type="evidence" value="ECO:0007669"/>
    <property type="project" value="TreeGrafter"/>
</dbReference>
<dbReference type="VEuPathDB" id="AmoebaDB:EHI8A_004410"/>
<dbReference type="OMA" id="MISKQRY"/>
<evidence type="ECO:0000256" key="2">
    <source>
        <dbReference type="SAM" id="MobiDB-lite"/>
    </source>
</evidence>
<dbReference type="GO" id="GO:0000470">
    <property type="term" value="P:maturation of LSU-rRNA"/>
    <property type="evidence" value="ECO:0007669"/>
    <property type="project" value="TreeGrafter"/>
</dbReference>
<accession>A0A5K1V6K2</accession>
<name>A0A5K1V6K2_ENTHI</name>
<evidence type="ECO:0000313" key="3">
    <source>
        <dbReference type="EMBL" id="GAT96354.1"/>
    </source>
</evidence>
<dbReference type="Proteomes" id="UP000078387">
    <property type="component" value="Unassembled WGS sequence"/>
</dbReference>
<comment type="similarity">
    <text evidence="1">Belongs to the RRP15 family.</text>
</comment>
<comment type="caution">
    <text evidence="3">The sequence shown here is derived from an EMBL/GenBank/DDBJ whole genome shotgun (WGS) entry which is preliminary data.</text>
</comment>
<dbReference type="VEuPathDB" id="AmoebaDB:EHI7A_006770"/>
<dbReference type="PANTHER" id="PTHR13245:SF14">
    <property type="entry name" value="RRP15-LIKE PROTEIN"/>
    <property type="match status" value="1"/>
</dbReference>
<organism evidence="3 4">
    <name type="scientific">Entamoeba histolytica</name>
    <dbReference type="NCBI Taxonomy" id="5759"/>
    <lineage>
        <taxon>Eukaryota</taxon>
        <taxon>Amoebozoa</taxon>
        <taxon>Evosea</taxon>
        <taxon>Archamoebae</taxon>
        <taxon>Mastigamoebida</taxon>
        <taxon>Entamoebidae</taxon>
        <taxon>Entamoeba</taxon>
    </lineage>
</organism>
<dbReference type="VEuPathDB" id="AmoebaDB:EHI5A_014900"/>
<feature type="compositionally biased region" description="Basic and acidic residues" evidence="2">
    <location>
        <begin position="126"/>
        <end position="143"/>
    </location>
</feature>
<dbReference type="VEuPathDB" id="AmoebaDB:EHI_168230"/>
<sequence length="208" mass="24577">MTEKEGGLDQILDNIVDNEKLIKKPGKTKQEKMQEKELKERQKLRKMFLEKEHNNTCVLIDEHERELKKTAMKGVVQLFNAIAEHQHKLKIAEMKDETGLKDIDDFVDETVSKDDFFSKIIAQQQKERKEIQAHASETSKKIYEGSSVKKQKRIEEEKKAKEQKKIEKSKIKKEKRAERNKEKKEEEKFVSGTKKDKNEKKPKKNNKK</sequence>
<gene>
    <name evidence="3" type="ORF">CL6EHI_168230</name>
</gene>
<protein>
    <submittedName>
        <fullName evidence="3">Uncharacterized protein</fullName>
    </submittedName>
</protein>
<dbReference type="GO" id="GO:0000460">
    <property type="term" value="P:maturation of 5.8S rRNA"/>
    <property type="evidence" value="ECO:0007669"/>
    <property type="project" value="TreeGrafter"/>
</dbReference>
<proteinExistence type="inferred from homology"/>
<dbReference type="AlphaFoldDB" id="A0A5K1V6K2"/>
<dbReference type="EMBL" id="BDEQ01000001">
    <property type="protein sequence ID" value="GAT96354.1"/>
    <property type="molecule type" value="Genomic_DNA"/>
</dbReference>
<feature type="region of interest" description="Disordered" evidence="2">
    <location>
        <begin position="126"/>
        <end position="208"/>
    </location>
</feature>
<reference evidence="3 4" key="1">
    <citation type="submission" date="2016-05" db="EMBL/GenBank/DDBJ databases">
        <title>First whole genome sequencing of Entamoeba histolytica HM1:IMSS-clone-6.</title>
        <authorList>
            <person name="Mukherjee Avik.K."/>
            <person name="Izumyama S."/>
            <person name="Nakada-Tsukui K."/>
            <person name="Nozaki T."/>
        </authorList>
    </citation>
    <scope>NUCLEOTIDE SEQUENCE [LARGE SCALE GENOMIC DNA]</scope>
    <source>
        <strain evidence="3 4">HM1:IMSS clone 6</strain>
    </source>
</reference>
<evidence type="ECO:0000313" key="4">
    <source>
        <dbReference type="Proteomes" id="UP000078387"/>
    </source>
</evidence>
<dbReference type="PANTHER" id="PTHR13245">
    <property type="entry name" value="RRP15-LIKE PROTEIN"/>
    <property type="match status" value="1"/>
</dbReference>
<dbReference type="InterPro" id="IPR012459">
    <property type="entry name" value="Rrp15"/>
</dbReference>